<comment type="caution">
    <text evidence="2">The sequence shown here is derived from an EMBL/GenBank/DDBJ whole genome shotgun (WGS) entry which is preliminary data.</text>
</comment>
<dbReference type="Proteomes" id="UP000036873">
    <property type="component" value="Unassembled WGS sequence"/>
</dbReference>
<dbReference type="PANTHER" id="PTHR40453">
    <property type="entry name" value="PROTEIN YOEF"/>
    <property type="match status" value="1"/>
</dbReference>
<dbReference type="STRING" id="52689.AKG39_10950"/>
<dbReference type="InterPro" id="IPR012381">
    <property type="entry name" value="EutP_PduV"/>
</dbReference>
<dbReference type="CDD" id="cd00882">
    <property type="entry name" value="Ras_like_GTPase"/>
    <property type="match status" value="1"/>
</dbReference>
<reference evidence="3" key="1">
    <citation type="submission" date="2015-07" db="EMBL/GenBank/DDBJ databases">
        <title>Draft genome sequence of Acetobacterium bakii DSM 8293, a potential psychrophilic chemical producer through syngas fermentation.</title>
        <authorList>
            <person name="Song Y."/>
            <person name="Hwang S."/>
            <person name="Cho B.-K."/>
        </authorList>
    </citation>
    <scope>NUCLEOTIDE SEQUENCE [LARGE SCALE GENOMIC DNA]</scope>
    <source>
        <strain evidence="3">DSM 8239</strain>
    </source>
</reference>
<evidence type="ECO:0000313" key="3">
    <source>
        <dbReference type="Proteomes" id="UP000036873"/>
    </source>
</evidence>
<evidence type="ECO:0000313" key="2">
    <source>
        <dbReference type="EMBL" id="KNZ41508.1"/>
    </source>
</evidence>
<dbReference type="Gene3D" id="3.40.50.300">
    <property type="entry name" value="P-loop containing nucleotide triphosphate hydrolases"/>
    <property type="match status" value="1"/>
</dbReference>
<dbReference type="EMBL" id="LGYO01000027">
    <property type="protein sequence ID" value="KNZ41508.1"/>
    <property type="molecule type" value="Genomic_DNA"/>
</dbReference>
<evidence type="ECO:0000256" key="1">
    <source>
        <dbReference type="PIRNR" id="PIRNR036409"/>
    </source>
</evidence>
<proteinExistence type="inferred from homology"/>
<comment type="similarity">
    <text evidence="1">Belongs to the EutP/PduV family.</text>
</comment>
<dbReference type="RefSeq" id="WP_050740438.1">
    <property type="nucleotide sequence ID" value="NZ_LGYO01000027.1"/>
</dbReference>
<gene>
    <name evidence="2" type="ORF">AKG39_10950</name>
</gene>
<dbReference type="PIRSF" id="PIRSF036409">
    <property type="entry name" value="EutP_PduV"/>
    <property type="match status" value="1"/>
</dbReference>
<protein>
    <submittedName>
        <fullName evidence="2">Ethanolamine utilization protein EutP</fullName>
    </submittedName>
</protein>
<dbReference type="PANTHER" id="PTHR40453:SF1">
    <property type="entry name" value="PROTEIN YOEF"/>
    <property type="match status" value="1"/>
</dbReference>
<dbReference type="AlphaFoldDB" id="A0A0L6TZ31"/>
<dbReference type="OrthoDB" id="6179at2"/>
<dbReference type="NCBIfam" id="TIGR02528">
    <property type="entry name" value="EutP"/>
    <property type="match status" value="1"/>
</dbReference>
<organism evidence="2 3">
    <name type="scientific">Acetobacterium bakii</name>
    <dbReference type="NCBI Taxonomy" id="52689"/>
    <lineage>
        <taxon>Bacteria</taxon>
        <taxon>Bacillati</taxon>
        <taxon>Bacillota</taxon>
        <taxon>Clostridia</taxon>
        <taxon>Eubacteriales</taxon>
        <taxon>Eubacteriaceae</taxon>
        <taxon>Acetobacterium</taxon>
    </lineage>
</organism>
<keyword evidence="3" id="KW-1185">Reference proteome</keyword>
<name>A0A0L6TZ31_9FIRM</name>
<dbReference type="GO" id="GO:0005524">
    <property type="term" value="F:ATP binding"/>
    <property type="evidence" value="ECO:0007669"/>
    <property type="project" value="UniProtKB-UniRule"/>
</dbReference>
<dbReference type="SUPFAM" id="SSF52540">
    <property type="entry name" value="P-loop containing nucleoside triphosphate hydrolases"/>
    <property type="match status" value="1"/>
</dbReference>
<accession>A0A0L6TZ31</accession>
<sequence>MKKMILVGRSECGKTTLRQALKGKKIHYKKTQYINYYDVIIDTPGEYAENAGLARALALYAYESDVVALLLSSTEPYSLYPPCVSGVCSRPVIGIVTQIDDPDGDVEQAVAWLELTGCERIFKVSSYTGEGIWEILEYLRDDGDVLPWDKKEDAEKPRDVLSTKHMVAV</sequence>
<dbReference type="GO" id="GO:0006576">
    <property type="term" value="P:biogenic amine metabolic process"/>
    <property type="evidence" value="ECO:0007669"/>
    <property type="project" value="InterPro"/>
</dbReference>
<keyword evidence="1" id="KW-0547">Nucleotide-binding</keyword>
<dbReference type="InterPro" id="IPR027417">
    <property type="entry name" value="P-loop_NTPase"/>
</dbReference>
<dbReference type="Pfam" id="PF10662">
    <property type="entry name" value="PduV-EutP"/>
    <property type="match status" value="1"/>
</dbReference>
<dbReference type="PATRIC" id="fig|52689.4.peg.1413"/>